<feature type="binding site" evidence="2">
    <location>
        <position position="59"/>
    </location>
    <ligand>
        <name>Fe cation</name>
        <dbReference type="ChEBI" id="CHEBI:24875"/>
    </ligand>
</feature>
<dbReference type="RefSeq" id="WP_273240412.1">
    <property type="nucleotide sequence ID" value="NZ_CAMYIB010000016.1"/>
</dbReference>
<dbReference type="SUPFAM" id="SSF51182">
    <property type="entry name" value="RmlC-like cupins"/>
    <property type="match status" value="1"/>
</dbReference>
<name>A0A3B9KZ26_9PROT</name>
<feature type="binding site" evidence="2">
    <location>
        <position position="101"/>
    </location>
    <ligand>
        <name>Fe cation</name>
        <dbReference type="ChEBI" id="CHEBI:24875"/>
    </ligand>
</feature>
<feature type="binding site" evidence="2">
    <location>
        <position position="103"/>
    </location>
    <ligand>
        <name>Fe cation</name>
        <dbReference type="ChEBI" id="CHEBI:24875"/>
    </ligand>
</feature>
<dbReference type="PANTHER" id="PTHR13903:SF8">
    <property type="entry name" value="PIRIN"/>
    <property type="match status" value="1"/>
</dbReference>
<dbReference type="PANTHER" id="PTHR13903">
    <property type="entry name" value="PIRIN-RELATED"/>
    <property type="match status" value="1"/>
</dbReference>
<keyword evidence="2" id="KW-0479">Metal-binding</keyword>
<dbReference type="PIRSF" id="PIRSF006232">
    <property type="entry name" value="Pirin"/>
    <property type="match status" value="1"/>
</dbReference>
<protein>
    <recommendedName>
        <fullName evidence="8">Pirin family protein</fullName>
    </recommendedName>
</protein>
<reference evidence="6 7" key="1">
    <citation type="journal article" date="2018" name="Nat. Biotechnol.">
        <title>A standardized bacterial taxonomy based on genome phylogeny substantially revises the tree of life.</title>
        <authorList>
            <person name="Parks D.H."/>
            <person name="Chuvochina M."/>
            <person name="Waite D.W."/>
            <person name="Rinke C."/>
            <person name="Skarshewski A."/>
            <person name="Chaumeil P.A."/>
            <person name="Hugenholtz P."/>
        </authorList>
    </citation>
    <scope>NUCLEOTIDE SEQUENCE [LARGE SCALE GENOMIC DNA]</scope>
    <source>
        <strain evidence="6">UBA8557</strain>
    </source>
</reference>
<evidence type="ECO:0000259" key="4">
    <source>
        <dbReference type="Pfam" id="PF02678"/>
    </source>
</evidence>
<feature type="domain" description="Pirin N-terminal" evidence="4">
    <location>
        <begin position="20"/>
        <end position="123"/>
    </location>
</feature>
<dbReference type="Pfam" id="PF05726">
    <property type="entry name" value="Pirin_C"/>
    <property type="match status" value="1"/>
</dbReference>
<dbReference type="InterPro" id="IPR008778">
    <property type="entry name" value="Pirin_C_dom"/>
</dbReference>
<accession>A0A3B9KZ26</accession>
<evidence type="ECO:0008006" key="8">
    <source>
        <dbReference type="Google" id="ProtNLM"/>
    </source>
</evidence>
<keyword evidence="2" id="KW-0408">Iron</keyword>
<dbReference type="Pfam" id="PF02678">
    <property type="entry name" value="Pirin"/>
    <property type="match status" value="1"/>
</dbReference>
<comment type="similarity">
    <text evidence="1 3">Belongs to the pirin family.</text>
</comment>
<comment type="caution">
    <text evidence="6">The sequence shown here is derived from an EMBL/GenBank/DDBJ whole genome shotgun (WGS) entry which is preliminary data.</text>
</comment>
<proteinExistence type="inferred from homology"/>
<evidence type="ECO:0000313" key="7">
    <source>
        <dbReference type="Proteomes" id="UP000259173"/>
    </source>
</evidence>
<evidence type="ECO:0000313" key="6">
    <source>
        <dbReference type="EMBL" id="HAE93938.1"/>
    </source>
</evidence>
<dbReference type="GeneID" id="92500993"/>
<dbReference type="EMBL" id="DMBR01000151">
    <property type="protein sequence ID" value="HAE93938.1"/>
    <property type="molecule type" value="Genomic_DNA"/>
</dbReference>
<dbReference type="InterPro" id="IPR012093">
    <property type="entry name" value="Pirin"/>
</dbReference>
<gene>
    <name evidence="6" type="ORF">DCG65_05220</name>
</gene>
<sequence length="297" mass="32485">MAIENLIPPRTHNLGGDFVVRRILPYRARRSVGPFVFFDHFGPTTYAPGNSFDVRPHPHIGLSTVTYLFEGAIRHRDSLGTDLVVEPGAVNWMTAGHGIVHSERTPDLQQRAGQRLHGIQTWVALPVEEEDCAPQFVHHPAESLPLFDLSDASIKLLAGAAWGHSSPVSFPSDILYLTITTHQDCAISLPSDLATERALYLVSGSAFVDDTQLQAQDMAVLESGLDVSVNLEKDSIAILCGGAPLDAPRKMDWNFVSSDTAKITTAREDWTTAIRDGGTHRFPAVPGDQSEWIPLPH</sequence>
<feature type="binding site" evidence="2">
    <location>
        <position position="57"/>
    </location>
    <ligand>
        <name>Fe cation</name>
        <dbReference type="ChEBI" id="CHEBI:24875"/>
    </ligand>
</feature>
<evidence type="ECO:0000259" key="5">
    <source>
        <dbReference type="Pfam" id="PF05726"/>
    </source>
</evidence>
<dbReference type="Proteomes" id="UP000259173">
    <property type="component" value="Unassembled WGS sequence"/>
</dbReference>
<dbReference type="CDD" id="cd02909">
    <property type="entry name" value="cupin_pirin_N"/>
    <property type="match status" value="1"/>
</dbReference>
<organism evidence="6 7">
    <name type="scientific">Hyphomonas atlantica</name>
    <dbReference type="NCBI Taxonomy" id="1280948"/>
    <lineage>
        <taxon>Bacteria</taxon>
        <taxon>Pseudomonadati</taxon>
        <taxon>Pseudomonadota</taxon>
        <taxon>Alphaproteobacteria</taxon>
        <taxon>Hyphomonadales</taxon>
        <taxon>Hyphomonadaceae</taxon>
        <taxon>Hyphomonas</taxon>
    </lineage>
</organism>
<dbReference type="AlphaFoldDB" id="A0A3B9KZ26"/>
<feature type="domain" description="Pirin C-terminal" evidence="5">
    <location>
        <begin position="176"/>
        <end position="272"/>
    </location>
</feature>
<dbReference type="GO" id="GO:0046872">
    <property type="term" value="F:metal ion binding"/>
    <property type="evidence" value="ECO:0007669"/>
    <property type="project" value="UniProtKB-KW"/>
</dbReference>
<dbReference type="InterPro" id="IPR011051">
    <property type="entry name" value="RmlC_Cupin_sf"/>
</dbReference>
<comment type="cofactor">
    <cofactor evidence="2">
        <name>Fe cation</name>
        <dbReference type="ChEBI" id="CHEBI:24875"/>
    </cofactor>
    <text evidence="2">Binds 1 Fe cation per subunit.</text>
</comment>
<dbReference type="InterPro" id="IPR014710">
    <property type="entry name" value="RmlC-like_jellyroll"/>
</dbReference>
<evidence type="ECO:0000256" key="1">
    <source>
        <dbReference type="ARBA" id="ARBA00008416"/>
    </source>
</evidence>
<evidence type="ECO:0000256" key="3">
    <source>
        <dbReference type="RuleBase" id="RU003457"/>
    </source>
</evidence>
<evidence type="ECO:0000256" key="2">
    <source>
        <dbReference type="PIRSR" id="PIRSR006232-1"/>
    </source>
</evidence>
<dbReference type="Gene3D" id="2.60.120.10">
    <property type="entry name" value="Jelly Rolls"/>
    <property type="match status" value="2"/>
</dbReference>
<dbReference type="InterPro" id="IPR003829">
    <property type="entry name" value="Pirin_N_dom"/>
</dbReference>